<protein>
    <submittedName>
        <fullName evidence="2">MAP3K7 C-terminal-like protein</fullName>
    </submittedName>
</protein>
<organism evidence="2 3">
    <name type="scientific">Merluccius polli</name>
    <name type="common">Benguela hake</name>
    <name type="synonym">Merluccius cadenati</name>
    <dbReference type="NCBI Taxonomy" id="89951"/>
    <lineage>
        <taxon>Eukaryota</taxon>
        <taxon>Metazoa</taxon>
        <taxon>Chordata</taxon>
        <taxon>Craniata</taxon>
        <taxon>Vertebrata</taxon>
        <taxon>Euteleostomi</taxon>
        <taxon>Actinopterygii</taxon>
        <taxon>Neopterygii</taxon>
        <taxon>Teleostei</taxon>
        <taxon>Neoteleostei</taxon>
        <taxon>Acanthomorphata</taxon>
        <taxon>Zeiogadaria</taxon>
        <taxon>Gadariae</taxon>
        <taxon>Gadiformes</taxon>
        <taxon>Gadoidei</taxon>
        <taxon>Merlucciidae</taxon>
        <taxon>Merluccius</taxon>
    </lineage>
</organism>
<gene>
    <name evidence="2" type="primary">Map3k7cl</name>
    <name evidence="2" type="ORF">N1851_009905</name>
</gene>
<dbReference type="EMBL" id="JAOPHQ010001772">
    <property type="protein sequence ID" value="KAK0149372.1"/>
    <property type="molecule type" value="Genomic_DNA"/>
</dbReference>
<dbReference type="GO" id="GO:0005829">
    <property type="term" value="C:cytosol"/>
    <property type="evidence" value="ECO:0007669"/>
    <property type="project" value="TreeGrafter"/>
</dbReference>
<name>A0AA47N0E4_MERPO</name>
<dbReference type="AlphaFoldDB" id="A0AA47N0E4"/>
<dbReference type="Proteomes" id="UP001174136">
    <property type="component" value="Unassembled WGS sequence"/>
</dbReference>
<evidence type="ECO:0000313" key="2">
    <source>
        <dbReference type="EMBL" id="KAK0149372.1"/>
    </source>
</evidence>
<evidence type="ECO:0000313" key="3">
    <source>
        <dbReference type="Proteomes" id="UP001174136"/>
    </source>
</evidence>
<comment type="caution">
    <text evidence="2">The sequence shown here is derived from an EMBL/GenBank/DDBJ whole genome shotgun (WGS) entry which is preliminary data.</text>
</comment>
<keyword evidence="1" id="KW-0175">Coiled coil</keyword>
<dbReference type="PANTHER" id="PTHR47140">
    <property type="entry name" value="MAP3K7 C-TERMINAL-LIKE PROTEIN"/>
    <property type="match status" value="1"/>
</dbReference>
<dbReference type="PANTHER" id="PTHR47140:SF1">
    <property type="entry name" value="MAP3K7 C-TERMINAL-LIKE PROTEIN"/>
    <property type="match status" value="1"/>
</dbReference>
<dbReference type="GO" id="GO:0005634">
    <property type="term" value="C:nucleus"/>
    <property type="evidence" value="ECO:0007669"/>
    <property type="project" value="TreeGrafter"/>
</dbReference>
<reference evidence="2" key="1">
    <citation type="journal article" date="2023" name="Front. Mar. Sci.">
        <title>A new Merluccius polli reference genome to investigate the effects of global change in West African waters.</title>
        <authorList>
            <person name="Mateo J.L."/>
            <person name="Blanco-Fernandez C."/>
            <person name="Garcia-Vazquez E."/>
            <person name="Machado-Schiaffino G."/>
        </authorList>
    </citation>
    <scope>NUCLEOTIDE SEQUENCE</scope>
    <source>
        <strain evidence="2">C29</strain>
        <tissue evidence="2">Fin</tissue>
    </source>
</reference>
<sequence length="185" mass="21436">MCCEGLLGTSVFRRSFNSHLRESFYHVLSLGTLLSLGLRSLSPGTVDQFYTLGRILEDPVIPCYSCSLSWAKINYFSILWVVFLLCSDYPVPPCVSLRESVHVYREHCKMAREFHQVKHDIAMLEDRKRKLLAELVEDDKVAMEIARLEEEFHLLTEENRNLASVHTERAQQLESLWQTTKPEDS</sequence>
<proteinExistence type="predicted"/>
<accession>A0AA47N0E4</accession>
<feature type="coiled-coil region" evidence="1">
    <location>
        <begin position="114"/>
        <end position="165"/>
    </location>
</feature>
<dbReference type="InterPro" id="IPR042800">
    <property type="entry name" value="Map3k7cl"/>
</dbReference>
<keyword evidence="3" id="KW-1185">Reference proteome</keyword>
<evidence type="ECO:0000256" key="1">
    <source>
        <dbReference type="SAM" id="Coils"/>
    </source>
</evidence>